<dbReference type="EMBL" id="DWWS01000045">
    <property type="protein sequence ID" value="HJC24596.1"/>
    <property type="molecule type" value="Genomic_DNA"/>
</dbReference>
<dbReference type="Pfam" id="PF00455">
    <property type="entry name" value="DeoRC"/>
    <property type="match status" value="1"/>
</dbReference>
<evidence type="ECO:0000313" key="4">
    <source>
        <dbReference type="EMBL" id="HJC24596.1"/>
    </source>
</evidence>
<sequence length="259" mass="28582">MFMEERQKDIVKRLNETGRVLVSELQERYGISADCARRDLRTLEGKGLLQRTHGGAIVPDMQGRFPEETYCPADCEEERPDYRAVAAEAVKYIRDGEVVYLTSSQAGYEMAKLLPDSLSVTVLTNSISVAEALRKKPAVRLFFLGGGMNHRGNCHDCYTVNMVKSIHMDRAFFSHTAFDLSFGASLHECSGVELARAVMENSAVNIGVYPSCKIGRHSVHAVCRPEEYDLLITDSGVSEDFAGEAGKLGLPVRIVGLSE</sequence>
<dbReference type="PANTHER" id="PTHR30363:SF44">
    <property type="entry name" value="AGA OPERON TRANSCRIPTIONAL REPRESSOR-RELATED"/>
    <property type="match status" value="1"/>
</dbReference>
<dbReference type="InterPro" id="IPR037171">
    <property type="entry name" value="NagB/RpiA_transferase-like"/>
</dbReference>
<dbReference type="AlphaFoldDB" id="A0A9D2NFK9"/>
<name>A0A9D2NFK9_9FIRM</name>
<keyword evidence="4" id="KW-0238">DNA-binding</keyword>
<dbReference type="Pfam" id="PF08220">
    <property type="entry name" value="HTH_DeoR"/>
    <property type="match status" value="1"/>
</dbReference>
<dbReference type="PRINTS" id="PR00037">
    <property type="entry name" value="HTHLACR"/>
</dbReference>
<dbReference type="InterPro" id="IPR050313">
    <property type="entry name" value="Carb_Metab_HTH_regulators"/>
</dbReference>
<evidence type="ECO:0000256" key="1">
    <source>
        <dbReference type="ARBA" id="ARBA00023015"/>
    </source>
</evidence>
<reference evidence="4" key="1">
    <citation type="journal article" date="2021" name="PeerJ">
        <title>Extensive microbial diversity within the chicken gut microbiome revealed by metagenomics and culture.</title>
        <authorList>
            <person name="Gilroy R."/>
            <person name="Ravi A."/>
            <person name="Getino M."/>
            <person name="Pursley I."/>
            <person name="Horton D.L."/>
            <person name="Alikhan N.F."/>
            <person name="Baker D."/>
            <person name="Gharbi K."/>
            <person name="Hall N."/>
            <person name="Watson M."/>
            <person name="Adriaenssens E.M."/>
            <person name="Foster-Nyarko E."/>
            <person name="Jarju S."/>
            <person name="Secka A."/>
            <person name="Antonio M."/>
            <person name="Oren A."/>
            <person name="Chaudhuri R.R."/>
            <person name="La Ragione R."/>
            <person name="Hildebrand F."/>
            <person name="Pallen M.J."/>
        </authorList>
    </citation>
    <scope>NUCLEOTIDE SEQUENCE</scope>
    <source>
        <strain evidence="4">USAMLcec2-132</strain>
    </source>
</reference>
<proteinExistence type="predicted"/>
<organism evidence="4 5">
    <name type="scientific">Candidatus Eisenbergiella merdavium</name>
    <dbReference type="NCBI Taxonomy" id="2838551"/>
    <lineage>
        <taxon>Bacteria</taxon>
        <taxon>Bacillati</taxon>
        <taxon>Bacillota</taxon>
        <taxon>Clostridia</taxon>
        <taxon>Lachnospirales</taxon>
        <taxon>Lachnospiraceae</taxon>
        <taxon>Eisenbergiella</taxon>
    </lineage>
</organism>
<dbReference type="InterPro" id="IPR000485">
    <property type="entry name" value="AsnC-type_HTH_dom"/>
</dbReference>
<dbReference type="GO" id="GO:0043565">
    <property type="term" value="F:sequence-specific DNA binding"/>
    <property type="evidence" value="ECO:0007669"/>
    <property type="project" value="InterPro"/>
</dbReference>
<evidence type="ECO:0000313" key="5">
    <source>
        <dbReference type="Proteomes" id="UP000823891"/>
    </source>
</evidence>
<keyword evidence="2" id="KW-0804">Transcription</keyword>
<dbReference type="InterPro" id="IPR014036">
    <property type="entry name" value="DeoR-like_C"/>
</dbReference>
<comment type="caution">
    <text evidence="4">The sequence shown here is derived from an EMBL/GenBank/DDBJ whole genome shotgun (WGS) entry which is preliminary data.</text>
</comment>
<dbReference type="GO" id="GO:0003700">
    <property type="term" value="F:DNA-binding transcription factor activity"/>
    <property type="evidence" value="ECO:0007669"/>
    <property type="project" value="InterPro"/>
</dbReference>
<reference evidence="4" key="2">
    <citation type="submission" date="2021-04" db="EMBL/GenBank/DDBJ databases">
        <authorList>
            <person name="Gilroy R."/>
        </authorList>
    </citation>
    <scope>NUCLEOTIDE SEQUENCE</scope>
    <source>
        <strain evidence="4">USAMLcec2-132</strain>
    </source>
</reference>
<feature type="domain" description="HTH deoR-type" evidence="3">
    <location>
        <begin position="3"/>
        <end position="58"/>
    </location>
</feature>
<dbReference type="InterPro" id="IPR001034">
    <property type="entry name" value="DeoR_HTH"/>
</dbReference>
<evidence type="ECO:0000256" key="2">
    <source>
        <dbReference type="ARBA" id="ARBA00023163"/>
    </source>
</evidence>
<dbReference type="InterPro" id="IPR036390">
    <property type="entry name" value="WH_DNA-bd_sf"/>
</dbReference>
<dbReference type="SMART" id="SM00420">
    <property type="entry name" value="HTH_DEOR"/>
    <property type="match status" value="1"/>
</dbReference>
<dbReference type="PROSITE" id="PS51000">
    <property type="entry name" value="HTH_DEOR_2"/>
    <property type="match status" value="1"/>
</dbReference>
<dbReference type="PANTHER" id="PTHR30363">
    <property type="entry name" value="HTH-TYPE TRANSCRIPTIONAL REGULATOR SRLR-RELATED"/>
    <property type="match status" value="1"/>
</dbReference>
<gene>
    <name evidence="4" type="ORF">H9761_12925</name>
</gene>
<dbReference type="Proteomes" id="UP000823891">
    <property type="component" value="Unassembled WGS sequence"/>
</dbReference>
<dbReference type="SUPFAM" id="SSF46785">
    <property type="entry name" value="Winged helix' DNA-binding domain"/>
    <property type="match status" value="1"/>
</dbReference>
<dbReference type="PRINTS" id="PR00033">
    <property type="entry name" value="HTHASNC"/>
</dbReference>
<keyword evidence="1" id="KW-0805">Transcription regulation</keyword>
<protein>
    <submittedName>
        <fullName evidence="4">DeoR/GlpR family DNA-binding transcription regulator</fullName>
    </submittedName>
</protein>
<evidence type="ECO:0000259" key="3">
    <source>
        <dbReference type="PROSITE" id="PS51000"/>
    </source>
</evidence>
<accession>A0A9D2NFK9</accession>
<dbReference type="SUPFAM" id="SSF100950">
    <property type="entry name" value="NagB/RpiA/CoA transferase-like"/>
    <property type="match status" value="1"/>
</dbReference>
<dbReference type="SMART" id="SM01134">
    <property type="entry name" value="DeoRC"/>
    <property type="match status" value="1"/>
</dbReference>